<dbReference type="EMBL" id="JAAABJ010000491">
    <property type="protein sequence ID" value="NAW50978.1"/>
    <property type="molecule type" value="Genomic_DNA"/>
</dbReference>
<accession>A0A845PXC2</accession>
<name>A0A845PXC2_9FLAO</name>
<keyword evidence="3" id="KW-1185">Reference proteome</keyword>
<dbReference type="RefSeq" id="WP_166519271.1">
    <property type="nucleotide sequence ID" value="NZ_JAAABJ010000491.1"/>
</dbReference>
<reference evidence="2 3" key="1">
    <citation type="submission" date="2019-11" db="EMBL/GenBank/DDBJ databases">
        <title>Characterization of Elizabethkingia argenteiflava sp. nov., isolated from inner surface of Soybean Pods.</title>
        <authorList>
            <person name="Mo S."/>
        </authorList>
    </citation>
    <scope>NUCLEOTIDE SEQUENCE [LARGE SCALE GENOMIC DNA]</scope>
    <source>
        <strain evidence="2 3">YB22</strain>
    </source>
</reference>
<gene>
    <name evidence="2" type="ORF">GNY06_06205</name>
</gene>
<comment type="caution">
    <text evidence="2">The sequence shown here is derived from an EMBL/GenBank/DDBJ whole genome shotgun (WGS) entry which is preliminary data.</text>
</comment>
<dbReference type="InterPro" id="IPR021255">
    <property type="entry name" value="DUF2807"/>
</dbReference>
<dbReference type="Gene3D" id="2.160.20.120">
    <property type="match status" value="1"/>
</dbReference>
<evidence type="ECO:0000313" key="3">
    <source>
        <dbReference type="Proteomes" id="UP000553459"/>
    </source>
</evidence>
<dbReference type="Pfam" id="PF10988">
    <property type="entry name" value="DUF2807"/>
    <property type="match status" value="1"/>
</dbReference>
<evidence type="ECO:0000313" key="2">
    <source>
        <dbReference type="EMBL" id="NAW50978.1"/>
    </source>
</evidence>
<feature type="domain" description="Putative auto-transporter adhesin head GIN" evidence="1">
    <location>
        <begin position="41"/>
        <end position="221"/>
    </location>
</feature>
<protein>
    <submittedName>
        <fullName evidence="2">DUF2807 domain-containing protein</fullName>
    </submittedName>
</protein>
<evidence type="ECO:0000259" key="1">
    <source>
        <dbReference type="Pfam" id="PF10988"/>
    </source>
</evidence>
<dbReference type="Proteomes" id="UP000553459">
    <property type="component" value="Unassembled WGS sequence"/>
</dbReference>
<dbReference type="AlphaFoldDB" id="A0A845PXC2"/>
<sequence>MNLSYKLVGGILPVLLFCILSCSKIKPKGEIVTQDINVQIFNKLELKGKFKVFYIQDSKHMLSVETYPNIFDNLKVEVKNQTLYVSEKKKTQGVDFYNITLYGPHNLQNIGIADSTDLNLSSQLSVPIFRLKIQDQAKFIGSVLTNKAEISMTDKARANISGRTLDAVVAISDTASVISPYWYVNKLNINSKNANYAEFSVEEELNGNIRNTASLLYYGNPKKKIKVSDKAKLEQKQQP</sequence>
<organism evidence="2 3">
    <name type="scientific">Elizabethkingia argenteiflava</name>
    <dbReference type="NCBI Taxonomy" id="2681556"/>
    <lineage>
        <taxon>Bacteria</taxon>
        <taxon>Pseudomonadati</taxon>
        <taxon>Bacteroidota</taxon>
        <taxon>Flavobacteriia</taxon>
        <taxon>Flavobacteriales</taxon>
        <taxon>Weeksellaceae</taxon>
        <taxon>Elizabethkingia</taxon>
    </lineage>
</organism>
<proteinExistence type="predicted"/>